<feature type="non-terminal residue" evidence="4">
    <location>
        <position position="1"/>
    </location>
</feature>
<evidence type="ECO:0000256" key="1">
    <source>
        <dbReference type="ARBA" id="ARBA00022737"/>
    </source>
</evidence>
<feature type="repeat" description="TPR" evidence="3">
    <location>
        <begin position="390"/>
        <end position="423"/>
    </location>
</feature>
<feature type="repeat" description="TPR" evidence="3">
    <location>
        <begin position="432"/>
        <end position="465"/>
    </location>
</feature>
<dbReference type="PANTHER" id="PTHR45641:SF19">
    <property type="entry name" value="NEPHROCYSTIN-3"/>
    <property type="match status" value="1"/>
</dbReference>
<proteinExistence type="predicted"/>
<dbReference type="EMBL" id="CAJOBA010033834">
    <property type="protein sequence ID" value="CAF3972537.1"/>
    <property type="molecule type" value="Genomic_DNA"/>
</dbReference>
<feature type="repeat" description="TPR" evidence="3">
    <location>
        <begin position="96"/>
        <end position="129"/>
    </location>
</feature>
<feature type="repeat" description="TPR" evidence="3">
    <location>
        <begin position="54"/>
        <end position="87"/>
    </location>
</feature>
<evidence type="ECO:0000313" key="4">
    <source>
        <dbReference type="EMBL" id="CAF3972537.1"/>
    </source>
</evidence>
<dbReference type="PROSITE" id="PS50293">
    <property type="entry name" value="TPR_REGION"/>
    <property type="match status" value="7"/>
</dbReference>
<dbReference type="Pfam" id="PF13424">
    <property type="entry name" value="TPR_12"/>
    <property type="match status" value="4"/>
</dbReference>
<dbReference type="AlphaFoldDB" id="A0A8S2MW06"/>
<dbReference type="InterPro" id="IPR011990">
    <property type="entry name" value="TPR-like_helical_dom_sf"/>
</dbReference>
<evidence type="ECO:0000256" key="2">
    <source>
        <dbReference type="ARBA" id="ARBA00022803"/>
    </source>
</evidence>
<feature type="repeat" description="TPR" evidence="3">
    <location>
        <begin position="348"/>
        <end position="381"/>
    </location>
</feature>
<feature type="repeat" description="TPR" evidence="3">
    <location>
        <begin position="138"/>
        <end position="171"/>
    </location>
</feature>
<reference evidence="4" key="1">
    <citation type="submission" date="2021-02" db="EMBL/GenBank/DDBJ databases">
        <authorList>
            <person name="Nowell W R."/>
        </authorList>
    </citation>
    <scope>NUCLEOTIDE SEQUENCE</scope>
</reference>
<dbReference type="PANTHER" id="PTHR45641">
    <property type="entry name" value="TETRATRICOPEPTIDE REPEAT PROTEIN (AFU_ORTHOLOGUE AFUA_6G03870)"/>
    <property type="match status" value="1"/>
</dbReference>
<feature type="repeat" description="TPR" evidence="3">
    <location>
        <begin position="12"/>
        <end position="45"/>
    </location>
</feature>
<dbReference type="InterPro" id="IPR019734">
    <property type="entry name" value="TPR_rpt"/>
</dbReference>
<dbReference type="SUPFAM" id="SSF48452">
    <property type="entry name" value="TPR-like"/>
    <property type="match status" value="1"/>
</dbReference>
<dbReference type="Gene3D" id="1.25.40.10">
    <property type="entry name" value="Tetratricopeptide repeat domain"/>
    <property type="match status" value="4"/>
</dbReference>
<feature type="repeat" description="TPR" evidence="3">
    <location>
        <begin position="264"/>
        <end position="297"/>
    </location>
</feature>
<dbReference type="Pfam" id="PF13374">
    <property type="entry name" value="TPR_10"/>
    <property type="match status" value="1"/>
</dbReference>
<dbReference type="Proteomes" id="UP000682733">
    <property type="component" value="Unassembled WGS sequence"/>
</dbReference>
<protein>
    <recommendedName>
        <fullName evidence="6">Kinesin light chain</fullName>
    </recommendedName>
</protein>
<feature type="repeat" description="TPR" evidence="3">
    <location>
        <begin position="222"/>
        <end position="255"/>
    </location>
</feature>
<dbReference type="Pfam" id="PF00515">
    <property type="entry name" value="TPR_1"/>
    <property type="match status" value="2"/>
</dbReference>
<organism evidence="4 5">
    <name type="scientific">Didymodactylos carnosus</name>
    <dbReference type="NCBI Taxonomy" id="1234261"/>
    <lineage>
        <taxon>Eukaryota</taxon>
        <taxon>Metazoa</taxon>
        <taxon>Spiralia</taxon>
        <taxon>Gnathifera</taxon>
        <taxon>Rotifera</taxon>
        <taxon>Eurotatoria</taxon>
        <taxon>Bdelloidea</taxon>
        <taxon>Philodinida</taxon>
        <taxon>Philodinidae</taxon>
        <taxon>Didymodactylos</taxon>
    </lineage>
</organism>
<keyword evidence="2 3" id="KW-0802">TPR repeat</keyword>
<dbReference type="PROSITE" id="PS50005">
    <property type="entry name" value="TPR"/>
    <property type="match status" value="11"/>
</dbReference>
<name>A0A8S2MW06_9BILA</name>
<accession>A0A8S2MW06</accession>
<evidence type="ECO:0000256" key="3">
    <source>
        <dbReference type="PROSITE-ProRule" id="PRU00339"/>
    </source>
</evidence>
<feature type="repeat" description="TPR" evidence="3">
    <location>
        <begin position="180"/>
        <end position="213"/>
    </location>
</feature>
<evidence type="ECO:0000313" key="5">
    <source>
        <dbReference type="Proteomes" id="UP000682733"/>
    </source>
</evidence>
<sequence length="1018" mass="114593">EKCLPSDHPDIATSLNNIGLIYDNKGEYDRALDYYSKCLEIQEKCLPSDHPDSARSLNNIGRIYHSRGEYDRALDYYSKCLEIQEKCLPSDHPDIATSLNNIGRIYHSRGEYDRALDYYSQCLEIQEKCLPSDHPHIASSLGSIGLVYYRKGEYDRALDYYSKCLKIQEKCLPSDHPHIASSLGSIGNVYVSKGEYDRALDYYSKCLKIQEKCLPSDHPDIATSLLSIGLVYYRKGEYDRALDYYSKCLKIQEKCLPFDHPEIASSLGSIGNVYVSKGAYDRALDCYSKCLKFQEKCLPSDHPDIATSLNNIGSVYDSQGEHDRALDYYSKCLKMREKCLPSDHADIASSLSSIGNVYVSKGGYDRALDYYSECLKMREKCLPSDHPDIATSLSSIGNVYVSKGEYDRALDYYSKCLKMREKCLPSDHPDIGTSLNNTGGVYDNKGEYDRALDYYSKCLKIQEKCLPYEHPDIASSLSSIGSVYDSKGDLLTSLSHFGQNSFYINMFHQMKPINIYSVIIGLTEACDKVVNMFSDKYKYEMKFNDEEKHIPSIISNLNGLLLRMHLSKGDQFILSDEIDPAFSKLGIYEDDGKTEEATLLIKAFDRIISDTRTTAQTAVDITKAKLTILGCTTGNRYPLLMKQWSCQSRLEGVHNRFCYMALLRVRATRPEQMLYRVKIENAPSIAHVLTVCHLFGDIEYRFTRTDSVLPTLLGIDNTRPIQSPSAAITVKATHSSITVDLVKLLSSTTRTTVTKQLSDEQLDDFCDSAYAYTFSKTADHLNAIESDKTIPLHIEAFYAKTVEIYPKYCALIQLFVNITKVLQKIDQQLIIFDDGDNLNKQISQEFVRAARTAIIDLFFGANIKKMKVLFDMPKLVPKPTSTTLISNTSTCQSTKRSPSSLQLLPIQSELSNVQSAILSTHLSLQLSSLDSRDTALQTLSPSTSNVASLPVNNLSTTQITATAAIPSQYHTTRNHCNDNNIILHSSSFVLDKQPYTLNLIVTLIVRTKCKNAVKTYTR</sequence>
<dbReference type="SMART" id="SM00028">
    <property type="entry name" value="TPR"/>
    <property type="match status" value="11"/>
</dbReference>
<evidence type="ECO:0008006" key="6">
    <source>
        <dbReference type="Google" id="ProtNLM"/>
    </source>
</evidence>
<feature type="repeat" description="TPR" evidence="3">
    <location>
        <begin position="306"/>
        <end position="339"/>
    </location>
</feature>
<dbReference type="PRINTS" id="PR00381">
    <property type="entry name" value="KINESINLIGHT"/>
</dbReference>
<comment type="caution">
    <text evidence="4">The sequence shown here is derived from an EMBL/GenBank/DDBJ whole genome shotgun (WGS) entry which is preliminary data.</text>
</comment>
<keyword evidence="1" id="KW-0677">Repeat</keyword>
<gene>
    <name evidence="4" type="ORF">TMI583_LOCUS22796</name>
</gene>